<dbReference type="Pfam" id="PF14009">
    <property type="entry name" value="PADRE"/>
    <property type="match status" value="1"/>
</dbReference>
<dbReference type="AlphaFoldDB" id="A0A1J3CEU6"/>
<dbReference type="EMBL" id="GEVI01027218">
    <property type="protein sequence ID" value="JAU05102.1"/>
    <property type="molecule type" value="Transcribed_RNA"/>
</dbReference>
<evidence type="ECO:0008006" key="2">
    <source>
        <dbReference type="Google" id="ProtNLM"/>
    </source>
</evidence>
<protein>
    <recommendedName>
        <fullName evidence="2">Plastid movement impaired 2</fullName>
    </recommendedName>
</protein>
<sequence>MGNSITLKRKKAKVMKIDGEILRIKTPVTTREVTADYPGYVLLDSEAVKHFGVRAKPLEQSQILKPKKTYFLVELPKLPPETTTTTSDTDNKLPYRRVMSGIHVGAKERLEMLMLSRRTVSDITVVRSDGGDGPGLGLGPGHTSVRLRLPRSQINKLMEESHDGSEIAEKILSLYRESSGEIGGGRGGGDSRRNLETGVIKAREKQVSFAGEGGRELPVLWSRKER</sequence>
<proteinExistence type="predicted"/>
<gene>
    <name evidence="1" type="ORF">GA_TR7114_c0_g1_i1_g.23508</name>
</gene>
<name>A0A1J3CEU6_NOCCA</name>
<accession>A0A1J3CEU6</accession>
<dbReference type="InterPro" id="IPR025322">
    <property type="entry name" value="PADRE_dom"/>
</dbReference>
<reference evidence="1" key="1">
    <citation type="submission" date="2016-07" db="EMBL/GenBank/DDBJ databases">
        <title>De novo transcriptome assembly of four accessions of the metal hyperaccumulator plant Noccaea caerulescens.</title>
        <authorList>
            <person name="Blande D."/>
            <person name="Halimaa P."/>
            <person name="Tervahauta A.I."/>
            <person name="Aarts M.G."/>
            <person name="Karenlampi S.O."/>
        </authorList>
    </citation>
    <scope>NUCLEOTIDE SEQUENCE</scope>
</reference>
<evidence type="ECO:0000313" key="1">
    <source>
        <dbReference type="EMBL" id="JAU05102.1"/>
    </source>
</evidence>
<dbReference type="PANTHER" id="PTHR33148">
    <property type="entry name" value="PLASTID MOVEMENT IMPAIRED PROTEIN-RELATED"/>
    <property type="match status" value="1"/>
</dbReference>
<dbReference type="PANTHER" id="PTHR33148:SF6">
    <property type="entry name" value="DUF4228 DOMAIN-CONTAINING PROTEIN"/>
    <property type="match status" value="1"/>
</dbReference>
<organism evidence="1">
    <name type="scientific">Noccaea caerulescens</name>
    <name type="common">Alpine penny-cress</name>
    <name type="synonym">Thlaspi caerulescens</name>
    <dbReference type="NCBI Taxonomy" id="107243"/>
    <lineage>
        <taxon>Eukaryota</taxon>
        <taxon>Viridiplantae</taxon>
        <taxon>Streptophyta</taxon>
        <taxon>Embryophyta</taxon>
        <taxon>Tracheophyta</taxon>
        <taxon>Spermatophyta</taxon>
        <taxon>Magnoliopsida</taxon>
        <taxon>eudicotyledons</taxon>
        <taxon>Gunneridae</taxon>
        <taxon>Pentapetalae</taxon>
        <taxon>rosids</taxon>
        <taxon>malvids</taxon>
        <taxon>Brassicales</taxon>
        <taxon>Brassicaceae</taxon>
        <taxon>Coluteocarpeae</taxon>
        <taxon>Noccaea</taxon>
    </lineage>
</organism>